<proteinExistence type="inferred from homology"/>
<dbReference type="eggNOG" id="ENOG50344MI">
    <property type="taxonomic scope" value="Bacteria"/>
</dbReference>
<dbReference type="EMBL" id="JNVU01000025">
    <property type="protein sequence ID" value="KEI44564.1"/>
    <property type="molecule type" value="Genomic_DNA"/>
</dbReference>
<keyword evidence="6" id="KW-1185">Reference proteome</keyword>
<dbReference type="RefSeq" id="WP_029719372.1">
    <property type="nucleotide sequence ID" value="NZ_JAJUIW010000033.1"/>
</dbReference>
<protein>
    <recommendedName>
        <fullName evidence="7">ESX secretion-associated protein EspG</fullName>
    </recommendedName>
</protein>
<evidence type="ECO:0000313" key="5">
    <source>
        <dbReference type="EMBL" id="KEI44564.1"/>
    </source>
</evidence>
<keyword evidence="3" id="KW-0963">Cytoplasm</keyword>
<reference evidence="5 6" key="1">
    <citation type="submission" date="2014-06" db="EMBL/GenBank/DDBJ databases">
        <title>Saccharopolyspora rectivirgula DSM-43113 Genome sequencing.</title>
        <authorList>
            <person name="Barrera C."/>
            <person name="Millon L."/>
            <person name="Rognon B."/>
            <person name="Zaugg C."/>
            <person name="Monod M."/>
        </authorList>
    </citation>
    <scope>NUCLEOTIDE SEQUENCE [LARGE SCALE GENOMIC DNA]</scope>
    <source>
        <strain evidence="5 6">DSM 43113</strain>
    </source>
</reference>
<name>A0A073B9Y3_9PSEU</name>
<keyword evidence="4" id="KW-0143">Chaperone</keyword>
<comment type="similarity">
    <text evidence="2">Belongs to the EspG family.</text>
</comment>
<evidence type="ECO:0000256" key="4">
    <source>
        <dbReference type="ARBA" id="ARBA00023186"/>
    </source>
</evidence>
<dbReference type="Pfam" id="PF14011">
    <property type="entry name" value="ESX-1_EspG"/>
    <property type="match status" value="1"/>
</dbReference>
<gene>
    <name evidence="5" type="ORF">GU90_10405</name>
</gene>
<comment type="caution">
    <text evidence="5">The sequence shown here is derived from an EMBL/GenBank/DDBJ whole genome shotgun (WGS) entry which is preliminary data.</text>
</comment>
<sequence length="245" mass="25851">MPDRWILEPVMRCSLSAFSGLLTGRAPEVAEFLLDERNSSGEPEHQAISAECEDFWSGVAAQLASASVYGFARFDGAGTAELSAVVAIGAGRAVRVQAVDGVVTAEKIRHDAPWPALAGCLPPKRPAEGDAVTVPLDSVRQFATRPGTGGEGVGRAAQLLSRADDFTARLYTGLRRADGQLRTADQHIEVHHAPTGRVAVIPQPADHCLVSPADLFVLASALQEQVEALWAADVERTQPISAPGS</sequence>
<comment type="subcellular location">
    <subcellularLocation>
        <location evidence="1">Cytoplasm</location>
    </subcellularLocation>
</comment>
<dbReference type="Proteomes" id="UP000031419">
    <property type="component" value="Unassembled WGS sequence"/>
</dbReference>
<organism evidence="5 6">
    <name type="scientific">Saccharopolyspora rectivirgula</name>
    <dbReference type="NCBI Taxonomy" id="28042"/>
    <lineage>
        <taxon>Bacteria</taxon>
        <taxon>Bacillati</taxon>
        <taxon>Actinomycetota</taxon>
        <taxon>Actinomycetes</taxon>
        <taxon>Pseudonocardiales</taxon>
        <taxon>Pseudonocardiaceae</taxon>
        <taxon>Saccharopolyspora</taxon>
    </lineage>
</organism>
<evidence type="ECO:0000313" key="6">
    <source>
        <dbReference type="Proteomes" id="UP000031419"/>
    </source>
</evidence>
<dbReference type="AlphaFoldDB" id="A0A073B9Y3"/>
<evidence type="ECO:0008006" key="7">
    <source>
        <dbReference type="Google" id="ProtNLM"/>
    </source>
</evidence>
<evidence type="ECO:0000256" key="2">
    <source>
        <dbReference type="ARBA" id="ARBA00006411"/>
    </source>
</evidence>
<dbReference type="OrthoDB" id="3682424at2"/>
<evidence type="ECO:0000256" key="3">
    <source>
        <dbReference type="ARBA" id="ARBA00022490"/>
    </source>
</evidence>
<dbReference type="InterPro" id="IPR025734">
    <property type="entry name" value="EspG"/>
</dbReference>
<evidence type="ECO:0000256" key="1">
    <source>
        <dbReference type="ARBA" id="ARBA00004496"/>
    </source>
</evidence>
<accession>A0A073B9Y3</accession>